<reference evidence="1" key="1">
    <citation type="submission" date="2020-09" db="EMBL/GenBank/DDBJ databases">
        <authorList>
            <person name="Kim M.K."/>
        </authorList>
    </citation>
    <scope>NUCLEOTIDE SEQUENCE</scope>
    <source>
        <strain evidence="1">BT664</strain>
    </source>
</reference>
<proteinExistence type="predicted"/>
<accession>A0A927GIK2</accession>
<evidence type="ECO:0000313" key="2">
    <source>
        <dbReference type="Proteomes" id="UP000612233"/>
    </source>
</evidence>
<gene>
    <name evidence="1" type="ORF">IC235_06230</name>
</gene>
<dbReference type="EMBL" id="JACXAD010000005">
    <property type="protein sequence ID" value="MBD2767487.1"/>
    <property type="molecule type" value="Genomic_DNA"/>
</dbReference>
<name>A0A927GIK2_9BACT</name>
<dbReference type="Proteomes" id="UP000612233">
    <property type="component" value="Unassembled WGS sequence"/>
</dbReference>
<dbReference type="RefSeq" id="WP_191004304.1">
    <property type="nucleotide sequence ID" value="NZ_JACXAD010000005.1"/>
</dbReference>
<sequence>MSDDKKCQFIASNERWVSVRNRFLANFPPNFYPDRTIEMLDLCRASPRLRQLIPFISLGRLGLERYDAYERGQADNFVCLYFHDGRYVASGIDNEEKRFFDTAEATVAFVKEHLNDGILF</sequence>
<protein>
    <submittedName>
        <fullName evidence="1">Uncharacterized protein</fullName>
    </submittedName>
</protein>
<comment type="caution">
    <text evidence="1">The sequence shown here is derived from an EMBL/GenBank/DDBJ whole genome shotgun (WGS) entry which is preliminary data.</text>
</comment>
<keyword evidence="2" id="KW-1185">Reference proteome</keyword>
<evidence type="ECO:0000313" key="1">
    <source>
        <dbReference type="EMBL" id="MBD2767487.1"/>
    </source>
</evidence>
<dbReference type="InterPro" id="IPR045682">
    <property type="entry name" value="DUF6193"/>
</dbReference>
<dbReference type="AlphaFoldDB" id="A0A927GIK2"/>
<organism evidence="1 2">
    <name type="scientific">Hymenobacter montanus</name>
    <dbReference type="NCBI Taxonomy" id="2771359"/>
    <lineage>
        <taxon>Bacteria</taxon>
        <taxon>Pseudomonadati</taxon>
        <taxon>Bacteroidota</taxon>
        <taxon>Cytophagia</taxon>
        <taxon>Cytophagales</taxon>
        <taxon>Hymenobacteraceae</taxon>
        <taxon>Hymenobacter</taxon>
    </lineage>
</organism>
<dbReference type="Pfam" id="PF19692">
    <property type="entry name" value="DUF6193"/>
    <property type="match status" value="1"/>
</dbReference>